<reference evidence="1" key="1">
    <citation type="submission" date="2021-01" db="EMBL/GenBank/DDBJ databases">
        <authorList>
            <consortium name="Genoscope - CEA"/>
            <person name="William W."/>
        </authorList>
    </citation>
    <scope>NUCLEOTIDE SEQUENCE</scope>
</reference>
<accession>A0A8S1R2D0</accession>
<comment type="caution">
    <text evidence="1">The sequence shown here is derived from an EMBL/GenBank/DDBJ whole genome shotgun (WGS) entry which is preliminary data.</text>
</comment>
<gene>
    <name evidence="1" type="ORF">PSON_ATCC_30995.1.T1360037</name>
</gene>
<dbReference type="AlphaFoldDB" id="A0A8S1R2D0"/>
<evidence type="ECO:0000313" key="2">
    <source>
        <dbReference type="Proteomes" id="UP000692954"/>
    </source>
</evidence>
<dbReference type="Proteomes" id="UP000692954">
    <property type="component" value="Unassembled WGS sequence"/>
</dbReference>
<proteinExistence type="predicted"/>
<name>A0A8S1R2D0_9CILI</name>
<organism evidence="1 2">
    <name type="scientific">Paramecium sonneborni</name>
    <dbReference type="NCBI Taxonomy" id="65129"/>
    <lineage>
        <taxon>Eukaryota</taxon>
        <taxon>Sar</taxon>
        <taxon>Alveolata</taxon>
        <taxon>Ciliophora</taxon>
        <taxon>Intramacronucleata</taxon>
        <taxon>Oligohymenophorea</taxon>
        <taxon>Peniculida</taxon>
        <taxon>Parameciidae</taxon>
        <taxon>Paramecium</taxon>
    </lineage>
</organism>
<protein>
    <submittedName>
        <fullName evidence="1">Uncharacterized protein</fullName>
    </submittedName>
</protein>
<sequence>MEFLIDHKCEMCELLRRLNEVQLGLHNQMNISQMMDIKIQFRRMLKIEKNGIQQDYKLEI</sequence>
<dbReference type="EMBL" id="CAJJDN010000136">
    <property type="protein sequence ID" value="CAD8122048.1"/>
    <property type="molecule type" value="Genomic_DNA"/>
</dbReference>
<evidence type="ECO:0000313" key="1">
    <source>
        <dbReference type="EMBL" id="CAD8122048.1"/>
    </source>
</evidence>
<keyword evidence="2" id="KW-1185">Reference proteome</keyword>